<feature type="compositionally biased region" description="Acidic residues" evidence="1">
    <location>
        <begin position="297"/>
        <end position="318"/>
    </location>
</feature>
<feature type="region of interest" description="Disordered" evidence="1">
    <location>
        <begin position="123"/>
        <end position="149"/>
    </location>
</feature>
<name>A0A1Q9EMZ9_SYMMI</name>
<dbReference type="AlphaFoldDB" id="A0A1Q9EMZ9"/>
<feature type="compositionally biased region" description="Acidic residues" evidence="1">
    <location>
        <begin position="134"/>
        <end position="148"/>
    </location>
</feature>
<dbReference type="EMBL" id="LSRX01000110">
    <property type="protein sequence ID" value="OLQ08816.1"/>
    <property type="molecule type" value="Genomic_DNA"/>
</dbReference>
<feature type="region of interest" description="Disordered" evidence="1">
    <location>
        <begin position="293"/>
        <end position="336"/>
    </location>
</feature>
<organism evidence="3 4">
    <name type="scientific">Symbiodinium microadriaticum</name>
    <name type="common">Dinoflagellate</name>
    <name type="synonym">Zooxanthella microadriatica</name>
    <dbReference type="NCBI Taxonomy" id="2951"/>
    <lineage>
        <taxon>Eukaryota</taxon>
        <taxon>Sar</taxon>
        <taxon>Alveolata</taxon>
        <taxon>Dinophyceae</taxon>
        <taxon>Suessiales</taxon>
        <taxon>Symbiodiniaceae</taxon>
        <taxon>Symbiodinium</taxon>
    </lineage>
</organism>
<feature type="transmembrane region" description="Helical" evidence="2">
    <location>
        <begin position="562"/>
        <end position="581"/>
    </location>
</feature>
<keyword evidence="2" id="KW-0472">Membrane</keyword>
<dbReference type="Proteomes" id="UP000186817">
    <property type="component" value="Unassembled WGS sequence"/>
</dbReference>
<feature type="transmembrane region" description="Helical" evidence="2">
    <location>
        <begin position="714"/>
        <end position="734"/>
    </location>
</feature>
<keyword evidence="2" id="KW-1133">Transmembrane helix</keyword>
<feature type="transmembrane region" description="Helical" evidence="2">
    <location>
        <begin position="588"/>
        <end position="606"/>
    </location>
</feature>
<accession>A0A1Q9EMZ9</accession>
<sequence length="770" mass="84349">MRSHMLEAVAAWACVKRFRQLVEYPPISEEDQIKLKGTLKQPPGEYREWEAAELKKMRNAGKKEDPKAKAKKDKAKEKAKEKGKKGKKGKKEEEVVVEAKEIPPDPAFAQVGLLPWLRSQRGRPRLESRFSGESEPDGLEGADLEAESVEVPKGAPEEAEEEALAPVLRVRVETGLLLAVLNDSMQDQENIAPVSAVTGSTGDQDSLVKKGKKRLSVAEQARPELINIIALHLVDEHQTPATCQVGAVCESVSTFELPVARGVGMLDPDSKPRQGHVKRVPTKHVLLDTKRLLQGEPVEEPEQEASPENQAEDEEVEDGWPGATFGAPDGPTWDVYGEPRGPKLGKRMNVQIVPPAIRALQGKISQAYVGVNADYMEVEGPTGRKTNTAALAHKRSHVKGLGDNHMLVEVMPGACRFGPLHDGRGASTDVCGQFSKIRSVYVRNLEVDVTRHGNQVDGRGKTEKSSRDCRRADSQAHIVRVPITARIVGAEEPGPVQLITEPSYCKKVMGPTWQPPPVEFDDLPATELLRAINYRDCHFDGDAIRMTTTMVTMTVTMTLADIIPHVPVIGSAAVAIAASATTTTTNRCLTSITVIFIITIVIIIPSSQLTTIITIILIVGVGIGIFIKTLTLRVFHRCSCPHHNRRRRACSIAAIVLITIFMVILENLAVTVTAPSSPQRRTNAVIVIIETIIAIITTTSITTITVVICRHHPIIMSSIIDATTPAMIILIMAITRNAMYDLRSELIVSPALNRRRWGQEVDQEVETENS</sequence>
<feature type="transmembrane region" description="Helical" evidence="2">
    <location>
        <begin position="612"/>
        <end position="631"/>
    </location>
</feature>
<feature type="region of interest" description="Disordered" evidence="1">
    <location>
        <begin position="52"/>
        <end position="93"/>
    </location>
</feature>
<gene>
    <name evidence="3" type="ORF">AK812_SmicGene7668</name>
</gene>
<comment type="caution">
    <text evidence="3">The sequence shown here is derived from an EMBL/GenBank/DDBJ whole genome shotgun (WGS) entry which is preliminary data.</text>
</comment>
<evidence type="ECO:0000313" key="4">
    <source>
        <dbReference type="Proteomes" id="UP000186817"/>
    </source>
</evidence>
<reference evidence="3 4" key="1">
    <citation type="submission" date="2016-02" db="EMBL/GenBank/DDBJ databases">
        <title>Genome analysis of coral dinoflagellate symbionts highlights evolutionary adaptations to a symbiotic lifestyle.</title>
        <authorList>
            <person name="Aranda M."/>
            <person name="Li Y."/>
            <person name="Liew Y.J."/>
            <person name="Baumgarten S."/>
            <person name="Simakov O."/>
            <person name="Wilson M."/>
            <person name="Piel J."/>
            <person name="Ashoor H."/>
            <person name="Bougouffa S."/>
            <person name="Bajic V.B."/>
            <person name="Ryu T."/>
            <person name="Ravasi T."/>
            <person name="Bayer T."/>
            <person name="Micklem G."/>
            <person name="Kim H."/>
            <person name="Bhak J."/>
            <person name="Lajeunesse T.C."/>
            <person name="Voolstra C.R."/>
        </authorList>
    </citation>
    <scope>NUCLEOTIDE SEQUENCE [LARGE SCALE GENOMIC DNA]</scope>
    <source>
        <strain evidence="3 4">CCMP2467</strain>
    </source>
</reference>
<keyword evidence="2" id="KW-0812">Transmembrane</keyword>
<dbReference type="OrthoDB" id="439814at2759"/>
<evidence type="ECO:0000256" key="2">
    <source>
        <dbReference type="SAM" id="Phobius"/>
    </source>
</evidence>
<feature type="transmembrane region" description="Helical" evidence="2">
    <location>
        <begin position="652"/>
        <end position="672"/>
    </location>
</feature>
<keyword evidence="4" id="KW-1185">Reference proteome</keyword>
<feature type="transmembrane region" description="Helical" evidence="2">
    <location>
        <begin position="684"/>
        <end position="707"/>
    </location>
</feature>
<evidence type="ECO:0000313" key="3">
    <source>
        <dbReference type="EMBL" id="OLQ08816.1"/>
    </source>
</evidence>
<evidence type="ECO:0000256" key="1">
    <source>
        <dbReference type="SAM" id="MobiDB-lite"/>
    </source>
</evidence>
<proteinExistence type="predicted"/>
<protein>
    <submittedName>
        <fullName evidence="3">Uncharacterized protein</fullName>
    </submittedName>
</protein>
<feature type="compositionally biased region" description="Basic and acidic residues" evidence="1">
    <location>
        <begin position="52"/>
        <end position="80"/>
    </location>
</feature>